<keyword evidence="3 5" id="KW-0732">Signal</keyword>
<dbReference type="InterPro" id="IPR028081">
    <property type="entry name" value="Leu-bd"/>
</dbReference>
<dbReference type="RefSeq" id="WP_085227718.1">
    <property type="nucleotide sequence ID" value="NZ_BSQD01000006.1"/>
</dbReference>
<dbReference type="EMBL" id="FXAH01000006">
    <property type="protein sequence ID" value="SMF36001.1"/>
    <property type="molecule type" value="Genomic_DNA"/>
</dbReference>
<dbReference type="SUPFAM" id="SSF53822">
    <property type="entry name" value="Periplasmic binding protein-like I"/>
    <property type="match status" value="1"/>
</dbReference>
<reference evidence="8" key="1">
    <citation type="submission" date="2017-04" db="EMBL/GenBank/DDBJ databases">
        <authorList>
            <person name="Varghese N."/>
            <person name="Submissions S."/>
        </authorList>
    </citation>
    <scope>NUCLEOTIDE SEQUENCE [LARGE SCALE GENOMIC DNA]</scope>
    <source>
        <strain evidence="8">Ballard 720</strain>
    </source>
</reference>
<protein>
    <submittedName>
        <fullName evidence="7">Amino acid/amide ABC transporter substrate-binding protein, HAAT family</fullName>
    </submittedName>
</protein>
<evidence type="ECO:0000256" key="4">
    <source>
        <dbReference type="ARBA" id="ARBA00022970"/>
    </source>
</evidence>
<gene>
    <name evidence="7" type="ORF">SAMN06295900_10613</name>
</gene>
<dbReference type="PANTHER" id="PTHR47151">
    <property type="entry name" value="LEU/ILE/VAL-BINDING ABC TRANSPORTER SUBUNIT"/>
    <property type="match status" value="1"/>
</dbReference>
<organism evidence="7 8">
    <name type="scientific">Trinickia caryophylli</name>
    <name type="common">Paraburkholderia caryophylli</name>
    <dbReference type="NCBI Taxonomy" id="28094"/>
    <lineage>
        <taxon>Bacteria</taxon>
        <taxon>Pseudomonadati</taxon>
        <taxon>Pseudomonadota</taxon>
        <taxon>Betaproteobacteria</taxon>
        <taxon>Burkholderiales</taxon>
        <taxon>Burkholderiaceae</taxon>
        <taxon>Trinickia</taxon>
    </lineage>
</organism>
<dbReference type="OrthoDB" id="5469508at2"/>
<feature type="signal peptide" evidence="5">
    <location>
        <begin position="1"/>
        <end position="40"/>
    </location>
</feature>
<keyword evidence="8" id="KW-1185">Reference proteome</keyword>
<evidence type="ECO:0000313" key="7">
    <source>
        <dbReference type="EMBL" id="SMF36001.1"/>
    </source>
</evidence>
<dbReference type="STRING" id="28094.SAMN06295900_10613"/>
<evidence type="ECO:0000256" key="2">
    <source>
        <dbReference type="ARBA" id="ARBA00022448"/>
    </source>
</evidence>
<dbReference type="GeneID" id="95550394"/>
<comment type="similarity">
    <text evidence="1">Belongs to the leucine-binding protein family.</text>
</comment>
<evidence type="ECO:0000313" key="8">
    <source>
        <dbReference type="Proteomes" id="UP000192911"/>
    </source>
</evidence>
<proteinExistence type="inferred from homology"/>
<dbReference type="PANTHER" id="PTHR47151:SF2">
    <property type="entry name" value="AMINO ACID BINDING PROTEIN"/>
    <property type="match status" value="1"/>
</dbReference>
<dbReference type="AlphaFoldDB" id="A0A1X7ELH6"/>
<feature type="chain" id="PRO_5012755923" evidence="5">
    <location>
        <begin position="41"/>
        <end position="400"/>
    </location>
</feature>
<dbReference type="InterPro" id="IPR028082">
    <property type="entry name" value="Peripla_BP_I"/>
</dbReference>
<evidence type="ECO:0000256" key="1">
    <source>
        <dbReference type="ARBA" id="ARBA00010062"/>
    </source>
</evidence>
<dbReference type="Pfam" id="PF13458">
    <property type="entry name" value="Peripla_BP_6"/>
    <property type="match status" value="1"/>
</dbReference>
<keyword evidence="4" id="KW-0029">Amino-acid transport</keyword>
<dbReference type="CDD" id="cd06342">
    <property type="entry name" value="PBP1_ABC_LIVBP-like"/>
    <property type="match status" value="1"/>
</dbReference>
<dbReference type="Proteomes" id="UP000192911">
    <property type="component" value="Unassembled WGS sequence"/>
</dbReference>
<accession>A0A1X7ELH6</accession>
<keyword evidence="2" id="KW-0813">Transport</keyword>
<dbReference type="PRINTS" id="PR00337">
    <property type="entry name" value="LEUILEVALBP"/>
</dbReference>
<dbReference type="GO" id="GO:0006865">
    <property type="term" value="P:amino acid transport"/>
    <property type="evidence" value="ECO:0007669"/>
    <property type="project" value="UniProtKB-KW"/>
</dbReference>
<dbReference type="Gene3D" id="3.40.50.2300">
    <property type="match status" value="2"/>
</dbReference>
<dbReference type="InterPro" id="IPR000709">
    <property type="entry name" value="Leu_Ile_Val-bd"/>
</dbReference>
<evidence type="ECO:0000256" key="5">
    <source>
        <dbReference type="SAM" id="SignalP"/>
    </source>
</evidence>
<name>A0A1X7ELH6_TRICW</name>
<sequence length="400" mass="41879">MKAWNGRVMGRVMGRTLERAGKLLASAIAVAALAPSGASAQETIRIGVPAPLSGSFANAGSDIVNAAKLAAAEINRGGGVLGRAVEIVPADDACDANTGPMAAQALVRAGVVAAAGGYCSGAALPEMLVFHRAGVPYVLDASTNPRLTSLGYPEAFRTIGRDDLESEFVADFIVKVLHARRVAVVDDGSTYSKGLAEGAVAALKEKSVELVFRQTITPGQTDYTPMLRALAASRPDVFYYAGYFPEAGLLARQARALGLALTLMAGGAANDPELMKVGGSATDGMIVTCEPIPQFMKSARPFVKAYAQTYGRPAGPYSAYEYDAVHAIARAIALAGSPKPADIAAALKRLPEYKGATGEIAFDAKGDRRVAPYMAMIVRGAAFEPYRRRDAHGRWVDAKE</sequence>
<evidence type="ECO:0000256" key="3">
    <source>
        <dbReference type="ARBA" id="ARBA00022729"/>
    </source>
</evidence>
<evidence type="ECO:0000259" key="6">
    <source>
        <dbReference type="Pfam" id="PF13458"/>
    </source>
</evidence>
<feature type="domain" description="Leucine-binding protein" evidence="6">
    <location>
        <begin position="43"/>
        <end position="376"/>
    </location>
</feature>